<dbReference type="GO" id="GO:0003746">
    <property type="term" value="F:translation elongation factor activity"/>
    <property type="evidence" value="ECO:0007669"/>
    <property type="project" value="UniProtKB-UniRule"/>
</dbReference>
<dbReference type="PATRIC" id="fig|360411.5.peg.830"/>
<gene>
    <name evidence="6 9" type="primary">fusA</name>
    <name evidence="9" type="ORF">AC812_15065</name>
</gene>
<dbReference type="PROSITE" id="PS00301">
    <property type="entry name" value="G_TR_1"/>
    <property type="match status" value="1"/>
</dbReference>
<dbReference type="GO" id="GO:0032790">
    <property type="term" value="P:ribosome disassembly"/>
    <property type="evidence" value="ECO:0007669"/>
    <property type="project" value="TreeGrafter"/>
</dbReference>
<feature type="domain" description="Tr-type G" evidence="8">
    <location>
        <begin position="8"/>
        <end position="282"/>
    </location>
</feature>
<dbReference type="GO" id="GO:0005737">
    <property type="term" value="C:cytoplasm"/>
    <property type="evidence" value="ECO:0007669"/>
    <property type="project" value="UniProtKB-SubCell"/>
</dbReference>
<organism evidence="9 10">
    <name type="scientific">Bellilinea caldifistulae</name>
    <dbReference type="NCBI Taxonomy" id="360411"/>
    <lineage>
        <taxon>Bacteria</taxon>
        <taxon>Bacillati</taxon>
        <taxon>Chloroflexota</taxon>
        <taxon>Anaerolineae</taxon>
        <taxon>Anaerolineales</taxon>
        <taxon>Anaerolineaceae</taxon>
        <taxon>Bellilinea</taxon>
    </lineage>
</organism>
<dbReference type="Proteomes" id="UP000050514">
    <property type="component" value="Unassembled WGS sequence"/>
</dbReference>
<dbReference type="PROSITE" id="PS51722">
    <property type="entry name" value="G_TR_2"/>
    <property type="match status" value="1"/>
</dbReference>
<dbReference type="STRING" id="360411.AC812_15065"/>
<keyword evidence="10" id="KW-1185">Reference proteome</keyword>
<dbReference type="InterPro" id="IPR035649">
    <property type="entry name" value="EFG_V"/>
</dbReference>
<keyword evidence="5 6" id="KW-0342">GTP-binding</keyword>
<dbReference type="Pfam" id="PF22042">
    <property type="entry name" value="EF-G_D2"/>
    <property type="match status" value="1"/>
</dbReference>
<dbReference type="FunFam" id="3.30.70.870:FF:000001">
    <property type="entry name" value="Elongation factor G"/>
    <property type="match status" value="1"/>
</dbReference>
<dbReference type="Gene3D" id="3.30.70.870">
    <property type="entry name" value="Elongation Factor G (Translational Gtpase), domain 3"/>
    <property type="match status" value="1"/>
</dbReference>
<dbReference type="SUPFAM" id="SSF54980">
    <property type="entry name" value="EF-G C-terminal domain-like"/>
    <property type="match status" value="2"/>
</dbReference>
<comment type="function">
    <text evidence="6">Catalyzes the GTP-dependent ribosomal translocation step during translation elongation. During this step, the ribosome changes from the pre-translocational (PRE) to the post-translocational (POST) state as the newly formed A-site-bound peptidyl-tRNA and P-site-bound deacylated tRNA move to the P and E sites, respectively. Catalyzes the coordinated movement of the two tRNA molecules, the mRNA and conformational changes in the ribosome.</text>
</comment>
<dbReference type="GO" id="GO:0005525">
    <property type="term" value="F:GTP binding"/>
    <property type="evidence" value="ECO:0007669"/>
    <property type="project" value="UniProtKB-UniRule"/>
</dbReference>
<dbReference type="Pfam" id="PF14492">
    <property type="entry name" value="EFG_III"/>
    <property type="match status" value="1"/>
</dbReference>
<evidence type="ECO:0000256" key="3">
    <source>
        <dbReference type="ARBA" id="ARBA00022768"/>
    </source>
</evidence>
<dbReference type="PANTHER" id="PTHR43261">
    <property type="entry name" value="TRANSLATION ELONGATION FACTOR G-RELATED"/>
    <property type="match status" value="1"/>
</dbReference>
<dbReference type="NCBIfam" id="TIGR00484">
    <property type="entry name" value="EF-G"/>
    <property type="match status" value="1"/>
</dbReference>
<dbReference type="InterPro" id="IPR041095">
    <property type="entry name" value="EFG_II"/>
</dbReference>
<dbReference type="SMART" id="SM00838">
    <property type="entry name" value="EFG_C"/>
    <property type="match status" value="1"/>
</dbReference>
<dbReference type="Pfam" id="PF03764">
    <property type="entry name" value="EFG_IV"/>
    <property type="match status" value="1"/>
</dbReference>
<dbReference type="SUPFAM" id="SSF54211">
    <property type="entry name" value="Ribosomal protein S5 domain 2-like"/>
    <property type="match status" value="1"/>
</dbReference>
<dbReference type="CDD" id="cd01434">
    <property type="entry name" value="EFG_mtEFG1_IV"/>
    <property type="match status" value="1"/>
</dbReference>
<dbReference type="InterPro" id="IPR004540">
    <property type="entry name" value="Transl_elong_EFG/EF2"/>
</dbReference>
<dbReference type="InterPro" id="IPR000640">
    <property type="entry name" value="EFG_V-like"/>
</dbReference>
<dbReference type="InterPro" id="IPR035647">
    <property type="entry name" value="EFG_III/V"/>
</dbReference>
<protein>
    <recommendedName>
        <fullName evidence="6 7">Elongation factor G</fullName>
        <shortName evidence="6">EF-G</shortName>
    </recommendedName>
</protein>
<dbReference type="CDD" id="cd16262">
    <property type="entry name" value="EFG_III"/>
    <property type="match status" value="1"/>
</dbReference>
<dbReference type="SUPFAM" id="SSF52540">
    <property type="entry name" value="P-loop containing nucleoside triphosphate hydrolases"/>
    <property type="match status" value="1"/>
</dbReference>
<evidence type="ECO:0000256" key="2">
    <source>
        <dbReference type="ARBA" id="ARBA00022741"/>
    </source>
</evidence>
<dbReference type="SMART" id="SM00889">
    <property type="entry name" value="EFG_IV"/>
    <property type="match status" value="1"/>
</dbReference>
<dbReference type="InterPro" id="IPR027417">
    <property type="entry name" value="P-loop_NTPase"/>
</dbReference>
<dbReference type="Pfam" id="PF00009">
    <property type="entry name" value="GTP_EFTU"/>
    <property type="match status" value="1"/>
</dbReference>
<dbReference type="FunFam" id="3.30.70.240:FF:000001">
    <property type="entry name" value="Elongation factor G"/>
    <property type="match status" value="1"/>
</dbReference>
<dbReference type="InterPro" id="IPR047872">
    <property type="entry name" value="EFG_IV"/>
</dbReference>
<keyword evidence="2 6" id="KW-0547">Nucleotide-binding</keyword>
<comment type="caution">
    <text evidence="9">The sequence shown here is derived from an EMBL/GenBank/DDBJ whole genome shotgun (WGS) entry which is preliminary data.</text>
</comment>
<evidence type="ECO:0000313" key="9">
    <source>
        <dbReference type="EMBL" id="KPL73681.1"/>
    </source>
</evidence>
<dbReference type="GO" id="GO:0003924">
    <property type="term" value="F:GTPase activity"/>
    <property type="evidence" value="ECO:0007669"/>
    <property type="project" value="InterPro"/>
</dbReference>
<evidence type="ECO:0000313" key="10">
    <source>
        <dbReference type="Proteomes" id="UP000050514"/>
    </source>
</evidence>
<proteinExistence type="inferred from homology"/>
<dbReference type="InterPro" id="IPR005225">
    <property type="entry name" value="Small_GTP-bd"/>
</dbReference>
<dbReference type="HAMAP" id="MF_00054_B">
    <property type="entry name" value="EF_G_EF_2_B"/>
    <property type="match status" value="1"/>
</dbReference>
<sequence>MPRNFPLEKCRNIGIIAHIDAGKTTTTERILFYTGKTYRIGSVDEGTTVTDWMAQERERGITIVSAAVTAEWKGYQINVIDTPGHIDFTAEVQRSLRVLDGGVVIFDAVQGVEPQSETVWRQADRYHVPRICFVNKMDRVGASFERTIESIRQRLGANPIAMQIPIGEESAFEGVVDLLTMQAITWEDELGREPKYGKIPDHLLAQAQEMRAIMVEKIAEFEDELIIKFLEGEEISVEELKQVLRRAVIANKATPVFCGSSLRNKGVQPILDAIIDYLPSPRDIPPVKGVDPENHDRVIERPADDDAPMSALVFKIVSDPYVGRLAYFRVYSGKVVQGETVLNSSKNRKERIGRMVRMYADRREDITEVYAGDIGAVLGFKDTFTGDTLCDPKHPILLESITFPEPVIFVAVEPKTTADQDRMAEALRRLAEEDPTFKVRTDENTGQTIIAGMGELHLDIIVDRMMREFRVQANVGRPRVSYRETITRPVVGVNYKYVKQTGGRGQYGHVVLTLEPLERGNGIRFVDRIVGGVIPKEYIPAVEKGVMEAAESGVLAGYPVTDIQVTLTDGSYHEVDSSEMAFKMAAIFAFKEGMQRGAPVLLEPIMKVEVVLPEEYLGDVLAQLNSRRAEIQGMDIRPGNAQAIRALVPLAEMFGYTTELRSATQGRGVYSMEFHHYAPVPESVKQKIII</sequence>
<dbReference type="InterPro" id="IPR020568">
    <property type="entry name" value="Ribosomal_Su5_D2-typ_SF"/>
</dbReference>
<feature type="binding site" evidence="6">
    <location>
        <begin position="81"/>
        <end position="85"/>
    </location>
    <ligand>
        <name>GTP</name>
        <dbReference type="ChEBI" id="CHEBI:37565"/>
    </ligand>
</feature>
<evidence type="ECO:0000256" key="1">
    <source>
        <dbReference type="ARBA" id="ARBA00005870"/>
    </source>
</evidence>
<dbReference type="Gene3D" id="2.40.30.10">
    <property type="entry name" value="Translation factors"/>
    <property type="match status" value="1"/>
</dbReference>
<evidence type="ECO:0000259" key="8">
    <source>
        <dbReference type="PROSITE" id="PS51722"/>
    </source>
</evidence>
<comment type="subcellular location">
    <subcellularLocation>
        <location evidence="6">Cytoplasm</location>
    </subcellularLocation>
</comment>
<dbReference type="RefSeq" id="WP_061915233.1">
    <property type="nucleotide sequence ID" value="NZ_DF967971.1"/>
</dbReference>
<dbReference type="InterPro" id="IPR031157">
    <property type="entry name" value="G_TR_CS"/>
</dbReference>
<reference evidence="9 10" key="1">
    <citation type="submission" date="2015-07" db="EMBL/GenBank/DDBJ databases">
        <title>Draft genome of Bellilinea caldifistulae DSM 17877.</title>
        <authorList>
            <person name="Hemp J."/>
            <person name="Ward L.M."/>
            <person name="Pace L.A."/>
            <person name="Fischer W.W."/>
        </authorList>
    </citation>
    <scope>NUCLEOTIDE SEQUENCE [LARGE SCALE GENOMIC DNA]</scope>
    <source>
        <strain evidence="9 10">GOMI-1</strain>
    </source>
</reference>
<dbReference type="CDD" id="cd03713">
    <property type="entry name" value="EFG_mtEFG_C"/>
    <property type="match status" value="1"/>
</dbReference>
<dbReference type="PRINTS" id="PR00315">
    <property type="entry name" value="ELONGATNFCT"/>
</dbReference>
<dbReference type="EMBL" id="LGHJ01000020">
    <property type="protein sequence ID" value="KPL73681.1"/>
    <property type="molecule type" value="Genomic_DNA"/>
</dbReference>
<dbReference type="AlphaFoldDB" id="A0A0P6WTV2"/>
<dbReference type="NCBIfam" id="NF009381">
    <property type="entry name" value="PRK12740.1-5"/>
    <property type="match status" value="1"/>
</dbReference>
<evidence type="ECO:0000256" key="7">
    <source>
        <dbReference type="NCBIfam" id="TIGR00484"/>
    </source>
</evidence>
<keyword evidence="6" id="KW-0963">Cytoplasm</keyword>
<dbReference type="SUPFAM" id="SSF50447">
    <property type="entry name" value="Translation proteins"/>
    <property type="match status" value="1"/>
</dbReference>
<evidence type="ECO:0000256" key="4">
    <source>
        <dbReference type="ARBA" id="ARBA00022917"/>
    </source>
</evidence>
<accession>A0A0P6WTV2</accession>
<dbReference type="OrthoDB" id="9804431at2"/>
<dbReference type="FunFam" id="3.30.230.10:FF:000003">
    <property type="entry name" value="Elongation factor G"/>
    <property type="match status" value="1"/>
</dbReference>
<dbReference type="InterPro" id="IPR053905">
    <property type="entry name" value="EF-G-like_DII"/>
</dbReference>
<dbReference type="InterPro" id="IPR000795">
    <property type="entry name" value="T_Tr_GTP-bd_dom"/>
</dbReference>
<dbReference type="Pfam" id="PF00679">
    <property type="entry name" value="EFG_C"/>
    <property type="match status" value="1"/>
</dbReference>
<dbReference type="CDD" id="cd01886">
    <property type="entry name" value="EF-G"/>
    <property type="match status" value="1"/>
</dbReference>
<dbReference type="NCBIfam" id="TIGR00231">
    <property type="entry name" value="small_GTP"/>
    <property type="match status" value="1"/>
</dbReference>
<comment type="similarity">
    <text evidence="1 6">Belongs to the TRAFAC class translation factor GTPase superfamily. Classic translation factor GTPase family. EF-G/EF-2 subfamily.</text>
</comment>
<feature type="binding site" evidence="6">
    <location>
        <begin position="17"/>
        <end position="24"/>
    </location>
    <ligand>
        <name>GTP</name>
        <dbReference type="ChEBI" id="CHEBI:37565"/>
    </ligand>
</feature>
<feature type="binding site" evidence="6">
    <location>
        <begin position="135"/>
        <end position="138"/>
    </location>
    <ligand>
        <name>GTP</name>
        <dbReference type="ChEBI" id="CHEBI:37565"/>
    </ligand>
</feature>
<dbReference type="NCBIfam" id="NF009379">
    <property type="entry name" value="PRK12740.1-3"/>
    <property type="match status" value="1"/>
</dbReference>
<dbReference type="InterPro" id="IPR005517">
    <property type="entry name" value="Transl_elong_EFG/EF2_IV"/>
</dbReference>
<dbReference type="FunFam" id="3.40.50.300:FF:000029">
    <property type="entry name" value="Elongation factor G"/>
    <property type="match status" value="1"/>
</dbReference>
<keyword evidence="4 6" id="KW-0648">Protein biosynthesis</keyword>
<dbReference type="CDD" id="cd04088">
    <property type="entry name" value="EFG_mtEFG_II"/>
    <property type="match status" value="1"/>
</dbReference>
<dbReference type="Gene3D" id="3.30.70.240">
    <property type="match status" value="1"/>
</dbReference>
<dbReference type="Gene3D" id="3.30.230.10">
    <property type="match status" value="1"/>
</dbReference>
<dbReference type="FunFam" id="2.40.30.10:FF:000006">
    <property type="entry name" value="Elongation factor G"/>
    <property type="match status" value="1"/>
</dbReference>
<dbReference type="InterPro" id="IPR014721">
    <property type="entry name" value="Ribsml_uS5_D2-typ_fold_subgr"/>
</dbReference>
<dbReference type="PANTHER" id="PTHR43261:SF1">
    <property type="entry name" value="RIBOSOME-RELEASING FACTOR 2, MITOCHONDRIAL"/>
    <property type="match status" value="1"/>
</dbReference>
<dbReference type="Gene3D" id="3.40.50.300">
    <property type="entry name" value="P-loop containing nucleotide triphosphate hydrolases"/>
    <property type="match status" value="1"/>
</dbReference>
<name>A0A0P6WTV2_9CHLR</name>
<keyword evidence="3 6" id="KW-0251">Elongation factor</keyword>
<evidence type="ECO:0000256" key="6">
    <source>
        <dbReference type="HAMAP-Rule" id="MF_00054"/>
    </source>
</evidence>
<dbReference type="InterPro" id="IPR009000">
    <property type="entry name" value="Transl_B-barrel_sf"/>
</dbReference>
<dbReference type="InterPro" id="IPR009022">
    <property type="entry name" value="EFG_III"/>
</dbReference>
<evidence type="ECO:0000256" key="5">
    <source>
        <dbReference type="ARBA" id="ARBA00023134"/>
    </source>
</evidence>